<dbReference type="PANTHER" id="PTHR24189:SF50">
    <property type="entry name" value="ANKYRIN REPEAT AND SOCS BOX PROTEIN 2"/>
    <property type="match status" value="1"/>
</dbReference>
<evidence type="ECO:0000256" key="3">
    <source>
        <dbReference type="PROSITE-ProRule" id="PRU00023"/>
    </source>
</evidence>
<reference evidence="5 6" key="1">
    <citation type="submission" date="2019-09" db="EMBL/GenBank/DDBJ databases">
        <title>Draft genome of the ectomycorrhizal ascomycete Sphaerosporella brunnea.</title>
        <authorList>
            <consortium name="DOE Joint Genome Institute"/>
            <person name="Benucci G.M."/>
            <person name="Marozzi G."/>
            <person name="Antonielli L."/>
            <person name="Sanchez S."/>
            <person name="Marco P."/>
            <person name="Wang X."/>
            <person name="Falini L.B."/>
            <person name="Barry K."/>
            <person name="Haridas S."/>
            <person name="Lipzen A."/>
            <person name="Labutti K."/>
            <person name="Grigoriev I.V."/>
            <person name="Murat C."/>
            <person name="Martin F."/>
            <person name="Albertini E."/>
            <person name="Donnini D."/>
            <person name="Bonito G."/>
        </authorList>
    </citation>
    <scope>NUCLEOTIDE SEQUENCE [LARGE SCALE GENOMIC DNA]</scope>
    <source>
        <strain evidence="5 6">Sb_GMNB300</strain>
    </source>
</reference>
<dbReference type="InterPro" id="IPR050745">
    <property type="entry name" value="Multifunctional_regulatory"/>
</dbReference>
<dbReference type="SMART" id="SM00248">
    <property type="entry name" value="ANK"/>
    <property type="match status" value="5"/>
</dbReference>
<evidence type="ECO:0000313" key="6">
    <source>
        <dbReference type="Proteomes" id="UP000326924"/>
    </source>
</evidence>
<dbReference type="InterPro" id="IPR036047">
    <property type="entry name" value="F-box-like_dom_sf"/>
</dbReference>
<dbReference type="Gene3D" id="1.25.40.20">
    <property type="entry name" value="Ankyrin repeat-containing domain"/>
    <property type="match status" value="2"/>
</dbReference>
<feature type="repeat" description="ANK" evidence="3">
    <location>
        <begin position="84"/>
        <end position="112"/>
    </location>
</feature>
<evidence type="ECO:0000259" key="4">
    <source>
        <dbReference type="PROSITE" id="PS50181"/>
    </source>
</evidence>
<dbReference type="InterPro" id="IPR002110">
    <property type="entry name" value="Ankyrin_rpt"/>
</dbReference>
<feature type="domain" description="F-box" evidence="4">
    <location>
        <begin position="1"/>
        <end position="46"/>
    </location>
</feature>
<dbReference type="AlphaFoldDB" id="A0A5J5F907"/>
<protein>
    <submittedName>
        <fullName evidence="5">Ankyrin repeat-containing domain protein</fullName>
    </submittedName>
</protein>
<dbReference type="OrthoDB" id="341259at2759"/>
<evidence type="ECO:0000256" key="2">
    <source>
        <dbReference type="ARBA" id="ARBA00023043"/>
    </source>
</evidence>
<evidence type="ECO:0000256" key="1">
    <source>
        <dbReference type="ARBA" id="ARBA00022737"/>
    </source>
</evidence>
<proteinExistence type="predicted"/>
<dbReference type="EMBL" id="VXIS01000015">
    <property type="protein sequence ID" value="KAA8913390.1"/>
    <property type="molecule type" value="Genomic_DNA"/>
</dbReference>
<dbReference type="Pfam" id="PF00023">
    <property type="entry name" value="Ank"/>
    <property type="match status" value="1"/>
</dbReference>
<comment type="caution">
    <text evidence="5">The sequence shown here is derived from an EMBL/GenBank/DDBJ whole genome shotgun (WGS) entry which is preliminary data.</text>
</comment>
<organism evidence="5 6">
    <name type="scientific">Sphaerosporella brunnea</name>
    <dbReference type="NCBI Taxonomy" id="1250544"/>
    <lineage>
        <taxon>Eukaryota</taxon>
        <taxon>Fungi</taxon>
        <taxon>Dikarya</taxon>
        <taxon>Ascomycota</taxon>
        <taxon>Pezizomycotina</taxon>
        <taxon>Pezizomycetes</taxon>
        <taxon>Pezizales</taxon>
        <taxon>Pyronemataceae</taxon>
        <taxon>Sphaerosporella</taxon>
    </lineage>
</organism>
<keyword evidence="2 3" id="KW-0040">ANK repeat</keyword>
<dbReference type="PROSITE" id="PS50181">
    <property type="entry name" value="FBOX"/>
    <property type="match status" value="1"/>
</dbReference>
<dbReference type="SUPFAM" id="SSF81383">
    <property type="entry name" value="F-box domain"/>
    <property type="match status" value="1"/>
</dbReference>
<dbReference type="InterPro" id="IPR001810">
    <property type="entry name" value="F-box_dom"/>
</dbReference>
<dbReference type="Pfam" id="PF12796">
    <property type="entry name" value="Ank_2"/>
    <property type="match status" value="1"/>
</dbReference>
<dbReference type="Proteomes" id="UP000326924">
    <property type="component" value="Unassembled WGS sequence"/>
</dbReference>
<sequence length="360" mass="39755">MPLASLPPELIFLIVLHVDTPSLSSLARCSHFLHSLLSRTLLQRALEHNQGFAAIAHAARINSRSLLRALLSVGARPSHPPPTDAYSSLHYAALHGNKEMFELLLSHGADLEWWGDPPKEHLGQPPFKAGLLYPSSTALGCAVMQNDAEMTRYILDAREARGISNDTSLSECWSLYQLAVAEGMIDIVRAFVTRKEVDCASLGWLLREPIYVGNAEMVDAILCAGADVEAAPSTWRPLHSAVYEGFPEVVKTLLRHGAEVDALSQYKHDQPKTPLVVAAKIAAVGYADSRSLCFDMPHQLVQEEMRSRQGAKETMAVLAEWGADVDWAIHLTRFLQLSEEEKEKMIAILRELPRKVPTEG</sequence>
<dbReference type="PRINTS" id="PR01415">
    <property type="entry name" value="ANKYRIN"/>
</dbReference>
<dbReference type="PROSITE" id="PS50088">
    <property type="entry name" value="ANK_REPEAT"/>
    <property type="match status" value="2"/>
</dbReference>
<gene>
    <name evidence="5" type="ORF">FN846DRAFT_902871</name>
</gene>
<dbReference type="PROSITE" id="PS50297">
    <property type="entry name" value="ANK_REP_REGION"/>
    <property type="match status" value="2"/>
</dbReference>
<dbReference type="PANTHER" id="PTHR24189">
    <property type="entry name" value="MYOTROPHIN"/>
    <property type="match status" value="1"/>
</dbReference>
<evidence type="ECO:0000313" key="5">
    <source>
        <dbReference type="EMBL" id="KAA8913390.1"/>
    </source>
</evidence>
<dbReference type="InParanoid" id="A0A5J5F907"/>
<name>A0A5J5F907_9PEZI</name>
<keyword evidence="6" id="KW-1185">Reference proteome</keyword>
<dbReference type="InterPro" id="IPR036770">
    <property type="entry name" value="Ankyrin_rpt-contain_sf"/>
</dbReference>
<dbReference type="SUPFAM" id="SSF48403">
    <property type="entry name" value="Ankyrin repeat"/>
    <property type="match status" value="1"/>
</dbReference>
<keyword evidence="1" id="KW-0677">Repeat</keyword>
<feature type="repeat" description="ANK" evidence="3">
    <location>
        <begin position="233"/>
        <end position="265"/>
    </location>
</feature>
<accession>A0A5J5F907</accession>